<gene>
    <name evidence="5" type="ORF">ACFFUV_18570</name>
</gene>
<dbReference type="Proteomes" id="UP001589645">
    <property type="component" value="Unassembled WGS sequence"/>
</dbReference>
<dbReference type="SUPFAM" id="SSF46785">
    <property type="entry name" value="Winged helix' DNA-binding domain"/>
    <property type="match status" value="1"/>
</dbReference>
<evidence type="ECO:0000256" key="1">
    <source>
        <dbReference type="ARBA" id="ARBA00023015"/>
    </source>
</evidence>
<proteinExistence type="predicted"/>
<dbReference type="RefSeq" id="WP_390195736.1">
    <property type="nucleotide sequence ID" value="NZ_JBHMEP010000008.1"/>
</dbReference>
<dbReference type="InterPro" id="IPR036388">
    <property type="entry name" value="WH-like_DNA-bd_sf"/>
</dbReference>
<sequence>MSNDEKIYRKMLKAIVEHQLPPGERLPEDKLSEAFGVSRTGIRKVLQRLAIERFVVIQPNKGAQVNRPSRQEAEEVLESRIMLEPLLLPDVIDNWQPRCLDHFVTMVEEEKRADREGDLASSIHLTAKFHYELAKLGNNSVLAEFIEQLCYRSSLVIAAYGTRESVSCDCGDHHALLELIDNGKIEQAQHWMTHHLKQIKASISLRGKRDDHIDFQKLFSGME</sequence>
<dbReference type="Pfam" id="PF07729">
    <property type="entry name" value="FCD"/>
    <property type="match status" value="1"/>
</dbReference>
<dbReference type="InterPro" id="IPR036390">
    <property type="entry name" value="WH_DNA-bd_sf"/>
</dbReference>
<dbReference type="SMART" id="SM00345">
    <property type="entry name" value="HTH_GNTR"/>
    <property type="match status" value="1"/>
</dbReference>
<dbReference type="InterPro" id="IPR000524">
    <property type="entry name" value="Tscrpt_reg_HTH_GntR"/>
</dbReference>
<dbReference type="CDD" id="cd07377">
    <property type="entry name" value="WHTH_GntR"/>
    <property type="match status" value="1"/>
</dbReference>
<accession>A0ABV5HRT1</accession>
<dbReference type="SUPFAM" id="SSF48008">
    <property type="entry name" value="GntR ligand-binding domain-like"/>
    <property type="match status" value="1"/>
</dbReference>
<organism evidence="5 6">
    <name type="scientific">Vibrio olivae</name>
    <dbReference type="NCBI Taxonomy" id="1243002"/>
    <lineage>
        <taxon>Bacteria</taxon>
        <taxon>Pseudomonadati</taxon>
        <taxon>Pseudomonadota</taxon>
        <taxon>Gammaproteobacteria</taxon>
        <taxon>Vibrionales</taxon>
        <taxon>Vibrionaceae</taxon>
        <taxon>Vibrio</taxon>
    </lineage>
</organism>
<evidence type="ECO:0000259" key="4">
    <source>
        <dbReference type="PROSITE" id="PS50949"/>
    </source>
</evidence>
<dbReference type="Pfam" id="PF00392">
    <property type="entry name" value="GntR"/>
    <property type="match status" value="1"/>
</dbReference>
<evidence type="ECO:0000256" key="3">
    <source>
        <dbReference type="ARBA" id="ARBA00023163"/>
    </source>
</evidence>
<evidence type="ECO:0000256" key="2">
    <source>
        <dbReference type="ARBA" id="ARBA00023125"/>
    </source>
</evidence>
<keyword evidence="3" id="KW-0804">Transcription</keyword>
<dbReference type="InterPro" id="IPR008920">
    <property type="entry name" value="TF_FadR/GntR_C"/>
</dbReference>
<keyword evidence="1" id="KW-0805">Transcription regulation</keyword>
<dbReference type="SMART" id="SM00895">
    <property type="entry name" value="FCD"/>
    <property type="match status" value="1"/>
</dbReference>
<dbReference type="EMBL" id="JBHMEP010000008">
    <property type="protein sequence ID" value="MFB9136978.1"/>
    <property type="molecule type" value="Genomic_DNA"/>
</dbReference>
<name>A0ABV5HRT1_9VIBR</name>
<keyword evidence="6" id="KW-1185">Reference proteome</keyword>
<dbReference type="Gene3D" id="1.10.10.10">
    <property type="entry name" value="Winged helix-like DNA-binding domain superfamily/Winged helix DNA-binding domain"/>
    <property type="match status" value="1"/>
</dbReference>
<comment type="caution">
    <text evidence="5">The sequence shown here is derived from an EMBL/GenBank/DDBJ whole genome shotgun (WGS) entry which is preliminary data.</text>
</comment>
<protein>
    <submittedName>
        <fullName evidence="5">GntR family transcriptional regulator</fullName>
    </submittedName>
</protein>
<dbReference type="PANTHER" id="PTHR43537">
    <property type="entry name" value="TRANSCRIPTIONAL REGULATOR, GNTR FAMILY"/>
    <property type="match status" value="1"/>
</dbReference>
<dbReference type="PANTHER" id="PTHR43537:SF53">
    <property type="entry name" value="HTH-TYPE TRANSCRIPTIONAL REPRESSOR NANR"/>
    <property type="match status" value="1"/>
</dbReference>
<dbReference type="Gene3D" id="1.20.120.530">
    <property type="entry name" value="GntR ligand-binding domain-like"/>
    <property type="match status" value="1"/>
</dbReference>
<reference evidence="5 6" key="1">
    <citation type="submission" date="2024-09" db="EMBL/GenBank/DDBJ databases">
        <authorList>
            <person name="Sun Q."/>
            <person name="Mori K."/>
        </authorList>
    </citation>
    <scope>NUCLEOTIDE SEQUENCE [LARGE SCALE GENOMIC DNA]</scope>
    <source>
        <strain evidence="5 6">CECT 8064</strain>
    </source>
</reference>
<dbReference type="PROSITE" id="PS50949">
    <property type="entry name" value="HTH_GNTR"/>
    <property type="match status" value="1"/>
</dbReference>
<keyword evidence="2" id="KW-0238">DNA-binding</keyword>
<evidence type="ECO:0000313" key="5">
    <source>
        <dbReference type="EMBL" id="MFB9136978.1"/>
    </source>
</evidence>
<feature type="domain" description="HTH gntR-type" evidence="4">
    <location>
        <begin position="1"/>
        <end position="68"/>
    </location>
</feature>
<dbReference type="InterPro" id="IPR011711">
    <property type="entry name" value="GntR_C"/>
</dbReference>
<evidence type="ECO:0000313" key="6">
    <source>
        <dbReference type="Proteomes" id="UP001589645"/>
    </source>
</evidence>